<dbReference type="PROSITE" id="PS00108">
    <property type="entry name" value="PROTEIN_KINASE_ST"/>
    <property type="match status" value="1"/>
</dbReference>
<dbReference type="Pfam" id="PF00069">
    <property type="entry name" value="Pkinase"/>
    <property type="match status" value="1"/>
</dbReference>
<evidence type="ECO:0000256" key="1">
    <source>
        <dbReference type="ARBA" id="ARBA00012513"/>
    </source>
</evidence>
<dbReference type="SUPFAM" id="SSF56112">
    <property type="entry name" value="Protein kinase-like (PK-like)"/>
    <property type="match status" value="1"/>
</dbReference>
<organism evidence="7">
    <name type="scientific">Medioppia subpectinata</name>
    <dbReference type="NCBI Taxonomy" id="1979941"/>
    <lineage>
        <taxon>Eukaryota</taxon>
        <taxon>Metazoa</taxon>
        <taxon>Ecdysozoa</taxon>
        <taxon>Arthropoda</taxon>
        <taxon>Chelicerata</taxon>
        <taxon>Arachnida</taxon>
        <taxon>Acari</taxon>
        <taxon>Acariformes</taxon>
        <taxon>Sarcoptiformes</taxon>
        <taxon>Oribatida</taxon>
        <taxon>Brachypylina</taxon>
        <taxon>Oppioidea</taxon>
        <taxon>Oppiidae</taxon>
        <taxon>Medioppia</taxon>
    </lineage>
</organism>
<dbReference type="EMBL" id="CAJPIZ010009138">
    <property type="protein sequence ID" value="CAG2111638.1"/>
    <property type="molecule type" value="Genomic_DNA"/>
</dbReference>
<evidence type="ECO:0000256" key="5">
    <source>
        <dbReference type="RuleBase" id="RU000304"/>
    </source>
</evidence>
<dbReference type="InterPro" id="IPR011009">
    <property type="entry name" value="Kinase-like_dom_sf"/>
</dbReference>
<dbReference type="InterPro" id="IPR050235">
    <property type="entry name" value="CK1_Ser-Thr_kinase"/>
</dbReference>
<dbReference type="OrthoDB" id="5800476at2759"/>
<dbReference type="InterPro" id="IPR000719">
    <property type="entry name" value="Prot_kinase_dom"/>
</dbReference>
<dbReference type="EMBL" id="OC863713">
    <property type="protein sequence ID" value="CAD7631208.1"/>
    <property type="molecule type" value="Genomic_DNA"/>
</dbReference>
<comment type="similarity">
    <text evidence="5">Belongs to the protein kinase superfamily.</text>
</comment>
<dbReference type="Gene3D" id="1.10.510.10">
    <property type="entry name" value="Transferase(Phosphotransferase) domain 1"/>
    <property type="match status" value="1"/>
</dbReference>
<dbReference type="AlphaFoldDB" id="A0A7R9KXG2"/>
<reference evidence="7" key="1">
    <citation type="submission" date="2020-11" db="EMBL/GenBank/DDBJ databases">
        <authorList>
            <person name="Tran Van P."/>
        </authorList>
    </citation>
    <scope>NUCLEOTIDE SEQUENCE</scope>
</reference>
<dbReference type="PROSITE" id="PS50011">
    <property type="entry name" value="PROTEIN_KINASE_DOM"/>
    <property type="match status" value="1"/>
</dbReference>
<dbReference type="PANTHER" id="PTHR11909">
    <property type="entry name" value="CASEIN KINASE-RELATED"/>
    <property type="match status" value="1"/>
</dbReference>
<evidence type="ECO:0000259" key="6">
    <source>
        <dbReference type="PROSITE" id="PS50011"/>
    </source>
</evidence>
<evidence type="ECO:0000256" key="4">
    <source>
        <dbReference type="PROSITE-ProRule" id="PRU10141"/>
    </source>
</evidence>
<keyword evidence="5" id="KW-0808">Transferase</keyword>
<dbReference type="Proteomes" id="UP000759131">
    <property type="component" value="Unassembled WGS sequence"/>
</dbReference>
<evidence type="ECO:0000256" key="3">
    <source>
        <dbReference type="ARBA" id="ARBA00022840"/>
    </source>
</evidence>
<feature type="binding site" evidence="4">
    <location>
        <position position="53"/>
    </location>
    <ligand>
        <name>ATP</name>
        <dbReference type="ChEBI" id="CHEBI:30616"/>
    </ligand>
</feature>
<gene>
    <name evidence="7" type="ORF">OSB1V03_LOCUS11617</name>
</gene>
<dbReference type="InterPro" id="IPR008271">
    <property type="entry name" value="Ser/Thr_kinase_AS"/>
</dbReference>
<keyword evidence="3 4" id="KW-0067">ATP-binding</keyword>
<keyword evidence="5" id="KW-0723">Serine/threonine-protein kinase</keyword>
<feature type="domain" description="Protein kinase" evidence="6">
    <location>
        <begin position="24"/>
        <end position="206"/>
    </location>
</feature>
<dbReference type="EC" id="2.7.11.1" evidence="1"/>
<evidence type="ECO:0000256" key="2">
    <source>
        <dbReference type="ARBA" id="ARBA00022741"/>
    </source>
</evidence>
<dbReference type="InterPro" id="IPR017441">
    <property type="entry name" value="Protein_kinase_ATP_BS"/>
</dbReference>
<evidence type="ECO:0000313" key="7">
    <source>
        <dbReference type="EMBL" id="CAD7631208.1"/>
    </source>
</evidence>
<accession>A0A7R9KXG2</accession>
<protein>
    <recommendedName>
        <fullName evidence="1">non-specific serine/threonine protein kinase</fullName>
        <ecNumber evidence="1">2.7.11.1</ecNumber>
    </recommendedName>
</protein>
<proteinExistence type="inferred from homology"/>
<dbReference type="GO" id="GO:0004674">
    <property type="term" value="F:protein serine/threonine kinase activity"/>
    <property type="evidence" value="ECO:0007669"/>
    <property type="project" value="UniProtKB-KW"/>
</dbReference>
<keyword evidence="5" id="KW-0418">Kinase</keyword>
<sequence length="206" mass="23378">MSTTTTSSTCTNASTGWSLIDSRYQMKRKIGAGSFGQIYFAVDTVTGQEVAVKRESRDSRHLQLALEHEVYRALAGVQGIPRAYYYGQHAEHNVLVMDLLGESLEQLFNRCGRRFTLKTVLLLADQLLARVECLHHKHYLHRDLKPDNFLVGRTGDHRSRVYAIDFGLAKRYRSPANTRAHIPYRTDKCMIGTARYASINSHLGMC</sequence>
<evidence type="ECO:0000313" key="8">
    <source>
        <dbReference type="Proteomes" id="UP000759131"/>
    </source>
</evidence>
<feature type="non-terminal residue" evidence="7">
    <location>
        <position position="206"/>
    </location>
</feature>
<name>A0A7R9KXG2_9ACAR</name>
<keyword evidence="8" id="KW-1185">Reference proteome</keyword>
<dbReference type="PROSITE" id="PS00107">
    <property type="entry name" value="PROTEIN_KINASE_ATP"/>
    <property type="match status" value="1"/>
</dbReference>
<dbReference type="GO" id="GO:0005524">
    <property type="term" value="F:ATP binding"/>
    <property type="evidence" value="ECO:0007669"/>
    <property type="project" value="UniProtKB-UniRule"/>
</dbReference>
<dbReference type="SMART" id="SM00220">
    <property type="entry name" value="S_TKc"/>
    <property type="match status" value="1"/>
</dbReference>
<keyword evidence="2 4" id="KW-0547">Nucleotide-binding</keyword>